<feature type="domain" description="Transposase IS204/IS1001/IS1096/IS1165 helix-turn-helix" evidence="3">
    <location>
        <begin position="112"/>
        <end position="158"/>
    </location>
</feature>
<dbReference type="PANTHER" id="PTHR33498:SF1">
    <property type="entry name" value="TRANSPOSASE FOR INSERTION SEQUENCE ELEMENT IS1557"/>
    <property type="match status" value="1"/>
</dbReference>
<dbReference type="EMBL" id="JAHAIK010000049">
    <property type="protein sequence ID" value="MBS5965831.1"/>
    <property type="molecule type" value="Genomic_DNA"/>
</dbReference>
<reference evidence="5" key="1">
    <citation type="submission" date="2021-02" db="EMBL/GenBank/DDBJ databases">
        <title>Infant gut strain persistence is associated with maternal origin, phylogeny, and functional potential including surface adhesion and iron acquisition.</title>
        <authorList>
            <person name="Lou Y.C."/>
        </authorList>
    </citation>
    <scope>NUCLEOTIDE SEQUENCE</scope>
    <source>
        <strain evidence="5">L3_058_000G1_dasL3_058_000G1_concoct_72</strain>
    </source>
</reference>
<evidence type="ECO:0000259" key="3">
    <source>
        <dbReference type="Pfam" id="PF13542"/>
    </source>
</evidence>
<dbReference type="Pfam" id="PF01610">
    <property type="entry name" value="DDE_Tnp_ISL3"/>
    <property type="match status" value="1"/>
</dbReference>
<evidence type="ECO:0000313" key="5">
    <source>
        <dbReference type="EMBL" id="MBS5965831.1"/>
    </source>
</evidence>
<comment type="caution">
    <text evidence="5">The sequence shown here is derived from an EMBL/GenBank/DDBJ whole genome shotgun (WGS) entry which is preliminary data.</text>
</comment>
<dbReference type="Pfam" id="PF13542">
    <property type="entry name" value="HTH_Tnp_ISL3"/>
    <property type="match status" value="1"/>
</dbReference>
<protein>
    <submittedName>
        <fullName evidence="5">ISL3 family transposase</fullName>
    </submittedName>
</protein>
<evidence type="ECO:0000259" key="2">
    <source>
        <dbReference type="Pfam" id="PF01610"/>
    </source>
</evidence>
<sequence length="325" mass="38525">MHLLYKSPKIKSPQPNKGGKVSADNNITKLVGIKGIKLEKVEETEDKITITGKCKKRPKTFLCCGSKKIEIHDHRQQNIRDLPYRDKQVILKIDIRRFKCRECGKRFTEDKPFVSKHCQITKRLKRRVLEEFKNKISIKDIAKKFYISPKTVSNIIDTVEIKRLKLGEVLNIDEFKGDSGGEKYQTIIADSQNKKILDVLPTRKFDYLDKYFSQIPKEEKDKVKIFVSDMYRPYRDIKKKHFPNAKHLIDRYHFIRQVTWGFENTRISESKKMKKQERIHFMRSKSLLTKPMIKLEDDEKKKVSIMLERNEEIRKAYLTKKTSTT</sequence>
<dbReference type="Proteomes" id="UP000730862">
    <property type="component" value="Unassembled WGS sequence"/>
</dbReference>
<dbReference type="InterPro" id="IPR002560">
    <property type="entry name" value="Transposase_DDE"/>
</dbReference>
<dbReference type="Pfam" id="PF14690">
    <property type="entry name" value="Zn_ribbon_ISL3"/>
    <property type="match status" value="1"/>
</dbReference>
<feature type="domain" description="Transposase IS204/IS1001/IS1096/IS1165 zinc-finger" evidence="4">
    <location>
        <begin position="63"/>
        <end position="103"/>
    </location>
</feature>
<dbReference type="AlphaFoldDB" id="A0A943LEC6"/>
<accession>A0A943LEC6</accession>
<proteinExistence type="predicted"/>
<dbReference type="InterPro" id="IPR032877">
    <property type="entry name" value="Transposase_HTH"/>
</dbReference>
<gene>
    <name evidence="5" type="ORF">KIA07_09260</name>
</gene>
<dbReference type="NCBIfam" id="NF033550">
    <property type="entry name" value="transpos_ISL3"/>
    <property type="match status" value="1"/>
</dbReference>
<feature type="region of interest" description="Disordered" evidence="1">
    <location>
        <begin position="1"/>
        <end position="23"/>
    </location>
</feature>
<evidence type="ECO:0000256" key="1">
    <source>
        <dbReference type="SAM" id="MobiDB-lite"/>
    </source>
</evidence>
<evidence type="ECO:0000313" key="6">
    <source>
        <dbReference type="Proteomes" id="UP000730862"/>
    </source>
</evidence>
<dbReference type="InterPro" id="IPR047951">
    <property type="entry name" value="Transpos_ISL3"/>
</dbReference>
<dbReference type="PANTHER" id="PTHR33498">
    <property type="entry name" value="TRANSPOSASE FOR INSERTION SEQUENCE ELEMENT IS1557"/>
    <property type="match status" value="1"/>
</dbReference>
<evidence type="ECO:0000259" key="4">
    <source>
        <dbReference type="Pfam" id="PF14690"/>
    </source>
</evidence>
<feature type="domain" description="Transposase IS204/IS1001/IS1096/IS1165 DDE" evidence="2">
    <location>
        <begin position="170"/>
        <end position="321"/>
    </location>
</feature>
<dbReference type="InterPro" id="IPR029261">
    <property type="entry name" value="Transposase_Znf"/>
</dbReference>
<organism evidence="5 6">
    <name type="scientific">Finegoldia magna</name>
    <name type="common">Peptostreptococcus magnus</name>
    <dbReference type="NCBI Taxonomy" id="1260"/>
    <lineage>
        <taxon>Bacteria</taxon>
        <taxon>Bacillati</taxon>
        <taxon>Bacillota</taxon>
        <taxon>Tissierellia</taxon>
        <taxon>Tissierellales</taxon>
        <taxon>Peptoniphilaceae</taxon>
        <taxon>Finegoldia</taxon>
    </lineage>
</organism>
<name>A0A943LEC6_FINMA</name>